<protein>
    <submittedName>
        <fullName evidence="2">Rac GTPase-activating protein 1</fullName>
    </submittedName>
</protein>
<name>A0AC35TUV1_9BILA</name>
<proteinExistence type="predicted"/>
<evidence type="ECO:0000313" key="1">
    <source>
        <dbReference type="Proteomes" id="UP000095286"/>
    </source>
</evidence>
<organism evidence="1 2">
    <name type="scientific">Rhabditophanes sp. KR3021</name>
    <dbReference type="NCBI Taxonomy" id="114890"/>
    <lineage>
        <taxon>Eukaryota</taxon>
        <taxon>Metazoa</taxon>
        <taxon>Ecdysozoa</taxon>
        <taxon>Nematoda</taxon>
        <taxon>Chromadorea</taxon>
        <taxon>Rhabditida</taxon>
        <taxon>Tylenchina</taxon>
        <taxon>Panagrolaimomorpha</taxon>
        <taxon>Strongyloidoidea</taxon>
        <taxon>Alloionematidae</taxon>
        <taxon>Rhabditophanes</taxon>
    </lineage>
</organism>
<dbReference type="Proteomes" id="UP000095286">
    <property type="component" value="Unplaced"/>
</dbReference>
<evidence type="ECO:0000313" key="2">
    <source>
        <dbReference type="WBParaSite" id="RSKR_0000423100.1"/>
    </source>
</evidence>
<dbReference type="WBParaSite" id="RSKR_0000423100.1">
    <property type="protein sequence ID" value="RSKR_0000423100.1"/>
    <property type="gene ID" value="RSKR_0000423100"/>
</dbReference>
<sequence>MDSNSKNVLGKLNAYLAFSEDYLSGPCSETCKVSEDLWQSLNSHNQCLSKLDLLEQDIAVLKKKERCLSEELANSKSLLLGSRTQIAELHGENQRLQSINDRLLYAVNLLKQTTSDEGRGQILNDLPIADFQKRKRPSEMRESRGNECDISADLFDRTDDSVEETFNDRTSSRRCRKRSSSVLLDDTARKRSLLEPMDSRLAVINESSGGERRAVMPKSAAISKSDVTISTVSGCTMDQSVSNGLSASDLRLRNTPMNTRGLKIWADYDSIATRKHPLEKYIVIMGYCAACKEFIFRDKNCLKCIDCNSTVHRKCSALLPIPCSPRAPILKNREQRYLLSGMCVDSSPMIPHIIAQCVVKIENDFLDVEGLYRVPGSESEVVKLLHSYLYGKSVPKLEDIEPETLTGCIKRFLKGINDPLIPRSSLKDFTMSVNPFNKEKLQDAITELPQPNLQTLAYLCLHWQKVSDNHRVNKMNRDNIATCVGPTVVGTSKQAQTNPELLGKESAVQARIMSALLDFSKSWWQKFLDGPEENGHSVPRNAIDVVNTLKRNQLYQKTLSNLREEETTPKSNHHKLNSSLFCPLNSTPPPSENKSPGTYIKNNYLQSDNVYHKYY</sequence>
<reference evidence="2" key="1">
    <citation type="submission" date="2016-11" db="UniProtKB">
        <authorList>
            <consortium name="WormBaseParasite"/>
        </authorList>
    </citation>
    <scope>IDENTIFICATION</scope>
    <source>
        <strain evidence="2">KR3021</strain>
    </source>
</reference>
<accession>A0AC35TUV1</accession>